<name>A0A5A5TGZ2_9CHLR</name>
<evidence type="ECO:0000256" key="1">
    <source>
        <dbReference type="ARBA" id="ARBA00005582"/>
    </source>
</evidence>
<gene>
    <name evidence="5" type="ORF">KDI_42010</name>
</gene>
<reference evidence="5 6" key="1">
    <citation type="submission" date="2019-01" db="EMBL/GenBank/DDBJ databases">
        <title>Draft genome sequence of Dictyobacter sp. Uno17.</title>
        <authorList>
            <person name="Wang C.M."/>
            <person name="Zheng Y."/>
            <person name="Sakai Y."/>
            <person name="Abe K."/>
            <person name="Yokota A."/>
            <person name="Yabe S."/>
        </authorList>
    </citation>
    <scope>NUCLEOTIDE SEQUENCE [LARGE SCALE GENOMIC DNA]</scope>
    <source>
        <strain evidence="5 6">Uno17</strain>
    </source>
</reference>
<dbReference type="PRINTS" id="PR00502">
    <property type="entry name" value="NUDIXFAMILY"/>
</dbReference>
<keyword evidence="6" id="KW-1185">Reference proteome</keyword>
<evidence type="ECO:0000256" key="3">
    <source>
        <dbReference type="RuleBase" id="RU003476"/>
    </source>
</evidence>
<evidence type="ECO:0000256" key="2">
    <source>
        <dbReference type="ARBA" id="ARBA00022801"/>
    </source>
</evidence>
<dbReference type="InterPro" id="IPR015797">
    <property type="entry name" value="NUDIX_hydrolase-like_dom_sf"/>
</dbReference>
<dbReference type="Proteomes" id="UP000322530">
    <property type="component" value="Unassembled WGS sequence"/>
</dbReference>
<comment type="caution">
    <text evidence="5">The sequence shown here is derived from an EMBL/GenBank/DDBJ whole genome shotgun (WGS) entry which is preliminary data.</text>
</comment>
<accession>A0A5A5TGZ2</accession>
<comment type="similarity">
    <text evidence="1 3">Belongs to the Nudix hydrolase family.</text>
</comment>
<dbReference type="EMBL" id="BIXY01000077">
    <property type="protein sequence ID" value="GCF10637.1"/>
    <property type="molecule type" value="Genomic_DNA"/>
</dbReference>
<dbReference type="PANTHER" id="PTHR43736">
    <property type="entry name" value="ADP-RIBOSE PYROPHOSPHATASE"/>
    <property type="match status" value="1"/>
</dbReference>
<dbReference type="InterPro" id="IPR020476">
    <property type="entry name" value="Nudix_hydrolase"/>
</dbReference>
<dbReference type="Gene3D" id="3.90.79.10">
    <property type="entry name" value="Nucleoside Triphosphate Pyrophosphohydrolase"/>
    <property type="match status" value="1"/>
</dbReference>
<dbReference type="PROSITE" id="PS00893">
    <property type="entry name" value="NUDIX_BOX"/>
    <property type="match status" value="1"/>
</dbReference>
<evidence type="ECO:0000313" key="5">
    <source>
        <dbReference type="EMBL" id="GCF10637.1"/>
    </source>
</evidence>
<dbReference type="PANTHER" id="PTHR43736:SF1">
    <property type="entry name" value="DIHYDRONEOPTERIN TRIPHOSPHATE DIPHOSPHATASE"/>
    <property type="match status" value="1"/>
</dbReference>
<sequence length="273" mass="30804">MFEGKRCGLLFLVVPATAALEALLPRLLEDCPALSAARLEATALEEQMLAGRDTLALCSLREGARWRKRYPDTVRLLALETPNGAVTDYVDYLLTPENLLQQVQGIILAERSRRQVVNQRSMDRPRHSFDYTATAYVLSKDYTKVLLIEKADGRWFPPGGHIEEGEYPHEAVAREVREETGYEIQFLQQEENTLEITMGEATLLPVPFQVLLENIATHYHHDFIYLCHVAGEQQAGAEFEGHWIELARVPALPAPDDIHASARQLLKLFGEQA</sequence>
<evidence type="ECO:0000259" key="4">
    <source>
        <dbReference type="PROSITE" id="PS51462"/>
    </source>
</evidence>
<dbReference type="GO" id="GO:0016787">
    <property type="term" value="F:hydrolase activity"/>
    <property type="evidence" value="ECO:0007669"/>
    <property type="project" value="UniProtKB-KW"/>
</dbReference>
<dbReference type="Pfam" id="PF00293">
    <property type="entry name" value="NUDIX"/>
    <property type="match status" value="1"/>
</dbReference>
<dbReference type="RefSeq" id="WP_149403507.1">
    <property type="nucleotide sequence ID" value="NZ_BIXY01000077.1"/>
</dbReference>
<protein>
    <recommendedName>
        <fullName evidence="4">Nudix hydrolase domain-containing protein</fullName>
    </recommendedName>
</protein>
<evidence type="ECO:0000313" key="6">
    <source>
        <dbReference type="Proteomes" id="UP000322530"/>
    </source>
</evidence>
<organism evidence="5 6">
    <name type="scientific">Dictyobacter arantiisoli</name>
    <dbReference type="NCBI Taxonomy" id="2014874"/>
    <lineage>
        <taxon>Bacteria</taxon>
        <taxon>Bacillati</taxon>
        <taxon>Chloroflexota</taxon>
        <taxon>Ktedonobacteria</taxon>
        <taxon>Ktedonobacterales</taxon>
        <taxon>Dictyobacteraceae</taxon>
        <taxon>Dictyobacter</taxon>
    </lineage>
</organism>
<feature type="domain" description="Nudix hydrolase" evidence="4">
    <location>
        <begin position="128"/>
        <end position="266"/>
    </location>
</feature>
<dbReference type="OrthoDB" id="9800077at2"/>
<keyword evidence="2 3" id="KW-0378">Hydrolase</keyword>
<dbReference type="AlphaFoldDB" id="A0A5A5TGZ2"/>
<proteinExistence type="inferred from homology"/>
<dbReference type="InterPro" id="IPR000086">
    <property type="entry name" value="NUDIX_hydrolase_dom"/>
</dbReference>
<dbReference type="CDD" id="cd03674">
    <property type="entry name" value="NUDIX_Hydrolase"/>
    <property type="match status" value="1"/>
</dbReference>
<dbReference type="PROSITE" id="PS51462">
    <property type="entry name" value="NUDIX"/>
    <property type="match status" value="1"/>
</dbReference>
<dbReference type="SUPFAM" id="SSF55811">
    <property type="entry name" value="Nudix"/>
    <property type="match status" value="1"/>
</dbReference>
<dbReference type="InterPro" id="IPR020084">
    <property type="entry name" value="NUDIX_hydrolase_CS"/>
</dbReference>